<proteinExistence type="predicted"/>
<dbReference type="AlphaFoldDB" id="A0A399SCM8"/>
<comment type="caution">
    <text evidence="2">The sequence shown here is derived from an EMBL/GenBank/DDBJ whole genome shotgun (WGS) entry which is preliminary data.</text>
</comment>
<dbReference type="OrthoDB" id="9784297at2"/>
<protein>
    <recommendedName>
        <fullName evidence="1">Endonuclease GajA/Old nuclease/RecF-like AAA domain-containing protein</fullName>
    </recommendedName>
</protein>
<evidence type="ECO:0000313" key="2">
    <source>
        <dbReference type="EMBL" id="RIJ41836.1"/>
    </source>
</evidence>
<dbReference type="Proteomes" id="UP000266005">
    <property type="component" value="Unassembled WGS sequence"/>
</dbReference>
<dbReference type="EMBL" id="QWGE01000002">
    <property type="protein sequence ID" value="RIJ41836.1"/>
    <property type="molecule type" value="Genomic_DNA"/>
</dbReference>
<name>A0A399SCM8_9BACT</name>
<organism evidence="2 3">
    <name type="scientific">Pontibacter oryzae</name>
    <dbReference type="NCBI Taxonomy" id="2304593"/>
    <lineage>
        <taxon>Bacteria</taxon>
        <taxon>Pseudomonadati</taxon>
        <taxon>Bacteroidota</taxon>
        <taxon>Cytophagia</taxon>
        <taxon>Cytophagales</taxon>
        <taxon>Hymenobacteraceae</taxon>
        <taxon>Pontibacter</taxon>
    </lineage>
</organism>
<dbReference type="PANTHER" id="PTHR43581">
    <property type="entry name" value="ATP/GTP PHOSPHATASE"/>
    <property type="match status" value="1"/>
</dbReference>
<dbReference type="Pfam" id="PF13175">
    <property type="entry name" value="AAA_15"/>
    <property type="match status" value="1"/>
</dbReference>
<dbReference type="PANTHER" id="PTHR43581:SF4">
    <property type="entry name" value="ATP_GTP PHOSPHATASE"/>
    <property type="match status" value="1"/>
</dbReference>
<dbReference type="RefSeq" id="WP_119431581.1">
    <property type="nucleotide sequence ID" value="NZ_QWGE01000002.1"/>
</dbReference>
<dbReference type="InterPro" id="IPR027417">
    <property type="entry name" value="P-loop_NTPase"/>
</dbReference>
<dbReference type="SUPFAM" id="SSF52540">
    <property type="entry name" value="P-loop containing nucleoside triphosphate hydrolases"/>
    <property type="match status" value="1"/>
</dbReference>
<dbReference type="InterPro" id="IPR041685">
    <property type="entry name" value="AAA_GajA/Old/RecF-like"/>
</dbReference>
<gene>
    <name evidence="2" type="ORF">D1627_07420</name>
</gene>
<dbReference type="InterPro" id="IPR051396">
    <property type="entry name" value="Bact_Antivir_Def_Nuclease"/>
</dbReference>
<keyword evidence="3" id="KW-1185">Reference proteome</keyword>
<feature type="domain" description="Endonuclease GajA/Old nuclease/RecF-like AAA" evidence="1">
    <location>
        <begin position="241"/>
        <end position="347"/>
    </location>
</feature>
<evidence type="ECO:0000313" key="3">
    <source>
        <dbReference type="Proteomes" id="UP000266005"/>
    </source>
</evidence>
<reference evidence="3" key="1">
    <citation type="submission" date="2018-08" db="EMBL/GenBank/DDBJ databases">
        <title>Mucilaginibacter sp. MYSH2.</title>
        <authorList>
            <person name="Seo T."/>
        </authorList>
    </citation>
    <scope>NUCLEOTIDE SEQUENCE [LARGE SCALE GENOMIC DNA]</scope>
    <source>
        <strain evidence="3">KIRAN</strain>
    </source>
</reference>
<dbReference type="Gene3D" id="3.40.50.300">
    <property type="entry name" value="P-loop containing nucleotide triphosphate hydrolases"/>
    <property type="match status" value="1"/>
</dbReference>
<sequence length="617" mass="71634">MRYPFESINLNKHDFKEYTSTEGNEFVSNLSKINIFIGTNNSGKSRFARTLFSKNDFGVLYRNVSIDEINNIIEGLKVDITKFYSDHRMNDYGNVQNEIFPKLKPLHFFASDLDIKNYLVEPLKRIASLGGNGGLSGNVNRQDLATFLRDTGENYLRTLEELGIVDFKPDFRKIYIPTLRGLRTLGRSNGKFIHEDIFLERTKVDYFPNIDEVNSKIYTGLSLYEDTKSLLLGTKEDRDKIKNFEDFLSSNFFNNQPINIIPRQGDDVVHVLLGSRELPIYNLGDGIQAIIVLTYPLFFNQGKEMKIFIEEPEHYLHPGFQRVFMETLVRPEFDSFQYFITTHSNHLLDITVDLDSISVYTFKSNSKNQFLIENVENEDTNILELIGVRNASVFLSNCTIWVEGITDRIYIRKYLEIYQNSLQSNLEFKEDTHYSFVEYGGGNITHWSFLNPSDPNHKNIEVKKLCGKLFLISDKDGAGLKADGQPDSRKKKKYERHEELKKNLGTRYYCLESREIENTLSSKILKSIVTDYETRKGNKNFSFTKFTHDDYKDKSLGKYLNNHIVGRKRDYSDDSETINDKLNFAKKAVERIKDLSDLTDDAKNLVERIYSFIKDNN</sequence>
<accession>A0A399SCM8</accession>
<evidence type="ECO:0000259" key="1">
    <source>
        <dbReference type="Pfam" id="PF13175"/>
    </source>
</evidence>